<feature type="non-terminal residue" evidence="3">
    <location>
        <position position="369"/>
    </location>
</feature>
<dbReference type="EMBL" id="DYWT01000308">
    <property type="protein sequence ID" value="HJF34153.1"/>
    <property type="molecule type" value="Genomic_DNA"/>
</dbReference>
<reference evidence="3" key="2">
    <citation type="submission" date="2021-09" db="EMBL/GenBank/DDBJ databases">
        <authorList>
            <person name="Gilroy R."/>
        </authorList>
    </citation>
    <scope>NUCLEOTIDE SEQUENCE</scope>
    <source>
        <strain evidence="3">CHK171-7178</strain>
    </source>
</reference>
<dbReference type="GO" id="GO:0004386">
    <property type="term" value="F:helicase activity"/>
    <property type="evidence" value="ECO:0007669"/>
    <property type="project" value="UniProtKB-KW"/>
</dbReference>
<dbReference type="Gene3D" id="3.40.50.10810">
    <property type="entry name" value="Tandem AAA-ATPase domain"/>
    <property type="match status" value="1"/>
</dbReference>
<keyword evidence="3" id="KW-0067">ATP-binding</keyword>
<dbReference type="InterPro" id="IPR027417">
    <property type="entry name" value="P-loop_NTPase"/>
</dbReference>
<keyword evidence="1" id="KW-0378">Hydrolase</keyword>
<evidence type="ECO:0000313" key="3">
    <source>
        <dbReference type="EMBL" id="HJF34153.1"/>
    </source>
</evidence>
<evidence type="ECO:0000313" key="4">
    <source>
        <dbReference type="Proteomes" id="UP000698173"/>
    </source>
</evidence>
<dbReference type="GO" id="GO:0016787">
    <property type="term" value="F:hydrolase activity"/>
    <property type="evidence" value="ECO:0007669"/>
    <property type="project" value="UniProtKB-KW"/>
</dbReference>
<sequence length="369" mass="42648">MDVKLIDNKGDNTLANSLLKEIKSGAKVAIASAYFSLYAYDALSKVLDRVESFDFIYTKPTFAKEEKDLKRQYHLNNNSQSTDYPTFDGNQYEIQLSNRMMSPIIAKKLTEWIHEKARFKTITGDTKFPKQLLVQNQKHGDIHLQSEIDFTADGLGLTTSNRDASYPLITDADILVMQSMREFEQLWQDEKKAKDITNEVLEQVSLIYKENSPQWLYYVTLYNIFSNQLEELDANKIIKEGTNFKDSVIWNKLYPFQKDGVVGMIDKIEKYNGCILADSVGLGKTFSALAVIKYYELRNDRVLVIAPKKLRDNWTVYTQNDKRNILSDDRFNYDILNHTDLSREQGLSGEIRLDTLNWGNYDLIVIDES</sequence>
<dbReference type="InterPro" id="IPR014001">
    <property type="entry name" value="Helicase_ATP-bd"/>
</dbReference>
<name>A0A921KFA1_SPOPS</name>
<keyword evidence="3" id="KW-0347">Helicase</keyword>
<gene>
    <name evidence="3" type="ORF">K8V56_20520</name>
</gene>
<dbReference type="SUPFAM" id="SSF52540">
    <property type="entry name" value="P-loop containing nucleoside triphosphate hydrolases"/>
    <property type="match status" value="1"/>
</dbReference>
<dbReference type="Pfam" id="PF00176">
    <property type="entry name" value="SNF2-rel_dom"/>
    <property type="match status" value="1"/>
</dbReference>
<keyword evidence="3" id="KW-0547">Nucleotide-binding</keyword>
<evidence type="ECO:0000256" key="1">
    <source>
        <dbReference type="ARBA" id="ARBA00022801"/>
    </source>
</evidence>
<dbReference type="Proteomes" id="UP000698173">
    <property type="component" value="Unassembled WGS sequence"/>
</dbReference>
<organism evidence="3 4">
    <name type="scientific">Sporosarcina psychrophila</name>
    <name type="common">Bacillus psychrophilus</name>
    <dbReference type="NCBI Taxonomy" id="1476"/>
    <lineage>
        <taxon>Bacteria</taxon>
        <taxon>Bacillati</taxon>
        <taxon>Bacillota</taxon>
        <taxon>Bacilli</taxon>
        <taxon>Bacillales</taxon>
        <taxon>Caryophanaceae</taxon>
        <taxon>Sporosarcina</taxon>
    </lineage>
</organism>
<protein>
    <submittedName>
        <fullName evidence="3">Helicase</fullName>
    </submittedName>
</protein>
<dbReference type="InterPro" id="IPR038718">
    <property type="entry name" value="SNF2-like_sf"/>
</dbReference>
<dbReference type="PANTHER" id="PTHR45766:SF6">
    <property type="entry name" value="SWI_SNF-RELATED MATRIX-ASSOCIATED ACTIN-DEPENDENT REGULATOR OF CHROMATIN SUBFAMILY A-LIKE PROTEIN 1"/>
    <property type="match status" value="1"/>
</dbReference>
<dbReference type="PROSITE" id="PS51192">
    <property type="entry name" value="HELICASE_ATP_BIND_1"/>
    <property type="match status" value="1"/>
</dbReference>
<feature type="domain" description="Helicase ATP-binding" evidence="2">
    <location>
        <begin position="265"/>
        <end position="369"/>
    </location>
</feature>
<dbReference type="InterPro" id="IPR000330">
    <property type="entry name" value="SNF2_N"/>
</dbReference>
<dbReference type="GO" id="GO:0006281">
    <property type="term" value="P:DNA repair"/>
    <property type="evidence" value="ECO:0007669"/>
    <property type="project" value="TreeGrafter"/>
</dbReference>
<dbReference type="AlphaFoldDB" id="A0A921KFA1"/>
<dbReference type="GO" id="GO:0031297">
    <property type="term" value="P:replication fork processing"/>
    <property type="evidence" value="ECO:0007669"/>
    <property type="project" value="TreeGrafter"/>
</dbReference>
<accession>A0A921KFA1</accession>
<dbReference type="PANTHER" id="PTHR45766">
    <property type="entry name" value="DNA ANNEALING HELICASE AND ENDONUCLEASE ZRANB3 FAMILY MEMBER"/>
    <property type="match status" value="1"/>
</dbReference>
<evidence type="ECO:0000259" key="2">
    <source>
        <dbReference type="PROSITE" id="PS51192"/>
    </source>
</evidence>
<dbReference type="GO" id="GO:0005524">
    <property type="term" value="F:ATP binding"/>
    <property type="evidence" value="ECO:0007669"/>
    <property type="project" value="InterPro"/>
</dbReference>
<proteinExistence type="predicted"/>
<reference evidence="3" key="1">
    <citation type="journal article" date="2021" name="PeerJ">
        <title>Extensive microbial diversity within the chicken gut microbiome revealed by metagenomics and culture.</title>
        <authorList>
            <person name="Gilroy R."/>
            <person name="Ravi A."/>
            <person name="Getino M."/>
            <person name="Pursley I."/>
            <person name="Horton D.L."/>
            <person name="Alikhan N.F."/>
            <person name="Baker D."/>
            <person name="Gharbi K."/>
            <person name="Hall N."/>
            <person name="Watson M."/>
            <person name="Adriaenssens E.M."/>
            <person name="Foster-Nyarko E."/>
            <person name="Jarju S."/>
            <person name="Secka A."/>
            <person name="Antonio M."/>
            <person name="Oren A."/>
            <person name="Chaudhuri R.R."/>
            <person name="La Ragione R."/>
            <person name="Hildebrand F."/>
            <person name="Pallen M.J."/>
        </authorList>
    </citation>
    <scope>NUCLEOTIDE SEQUENCE</scope>
    <source>
        <strain evidence="3">CHK171-7178</strain>
    </source>
</reference>
<comment type="caution">
    <text evidence="3">The sequence shown here is derived from an EMBL/GenBank/DDBJ whole genome shotgun (WGS) entry which is preliminary data.</text>
</comment>